<gene>
    <name evidence="1" type="ORF">F7725_003401</name>
</gene>
<dbReference type="EMBL" id="JAAKFY010000014">
    <property type="protein sequence ID" value="KAF3846323.1"/>
    <property type="molecule type" value="Genomic_DNA"/>
</dbReference>
<dbReference type="GO" id="GO:0016020">
    <property type="term" value="C:membrane"/>
    <property type="evidence" value="ECO:0007669"/>
    <property type="project" value="TreeGrafter"/>
</dbReference>
<evidence type="ECO:0000313" key="2">
    <source>
        <dbReference type="Proteomes" id="UP000518266"/>
    </source>
</evidence>
<name>A0A7J5YB32_DISMA</name>
<proteinExistence type="predicted"/>
<dbReference type="PANTHER" id="PTHR22605">
    <property type="entry name" value="RZ-TYPE DOMAIN-CONTAINING PROTEIN"/>
    <property type="match status" value="1"/>
</dbReference>
<keyword evidence="2" id="KW-1185">Reference proteome</keyword>
<dbReference type="Proteomes" id="UP000518266">
    <property type="component" value="Unassembled WGS sequence"/>
</dbReference>
<sequence>MMMVNLSKSLYIKRLYEKLKHSTKKPSMMKCIRLIEPNVDENVILQSLLNTPKGEELTMFHFDVTSSVNMNLNLNAYLGLILPNKYLVTRKLTYKVNWAMFYVIQKVQKGLHEFLFKLLILRYLMDSEGKTWKCSDKQLYLIEMLEPKVMSTRNVSRQAETLNSTFTGVFPKIFCRPPKEVLMLEIKKHDDPSFETMKNH</sequence>
<dbReference type="InterPro" id="IPR031248">
    <property type="entry name" value="RNF213"/>
</dbReference>
<organism evidence="1 2">
    <name type="scientific">Dissostichus mawsoni</name>
    <name type="common">Antarctic cod</name>
    <dbReference type="NCBI Taxonomy" id="36200"/>
    <lineage>
        <taxon>Eukaryota</taxon>
        <taxon>Metazoa</taxon>
        <taxon>Chordata</taxon>
        <taxon>Craniata</taxon>
        <taxon>Vertebrata</taxon>
        <taxon>Euteleostomi</taxon>
        <taxon>Actinopterygii</taxon>
        <taxon>Neopterygii</taxon>
        <taxon>Teleostei</taxon>
        <taxon>Neoteleostei</taxon>
        <taxon>Acanthomorphata</taxon>
        <taxon>Eupercaria</taxon>
        <taxon>Perciformes</taxon>
        <taxon>Notothenioidei</taxon>
        <taxon>Nototheniidae</taxon>
        <taxon>Dissostichus</taxon>
    </lineage>
</organism>
<dbReference type="PANTHER" id="PTHR22605:SF18">
    <property type="entry name" value="E3 UBIQUITIN-PROTEIN LIGASE RNF213-ALPHA"/>
    <property type="match status" value="1"/>
</dbReference>
<dbReference type="GO" id="GO:0004842">
    <property type="term" value="F:ubiquitin-protein transferase activity"/>
    <property type="evidence" value="ECO:0007669"/>
    <property type="project" value="InterPro"/>
</dbReference>
<dbReference type="GO" id="GO:0006511">
    <property type="term" value="P:ubiquitin-dependent protein catabolic process"/>
    <property type="evidence" value="ECO:0007669"/>
    <property type="project" value="TreeGrafter"/>
</dbReference>
<protein>
    <submittedName>
        <fullName evidence="1">Uncharacterized protein</fullName>
    </submittedName>
</protein>
<dbReference type="GO" id="GO:2000051">
    <property type="term" value="P:negative regulation of non-canonical Wnt signaling pathway"/>
    <property type="evidence" value="ECO:0007669"/>
    <property type="project" value="TreeGrafter"/>
</dbReference>
<reference evidence="1 2" key="1">
    <citation type="submission" date="2020-03" db="EMBL/GenBank/DDBJ databases">
        <title>Dissostichus mawsoni Genome sequencing and assembly.</title>
        <authorList>
            <person name="Park H."/>
        </authorList>
    </citation>
    <scope>NUCLEOTIDE SEQUENCE [LARGE SCALE GENOMIC DNA]</scope>
    <source>
        <strain evidence="1">DM0001</strain>
        <tissue evidence="1">Muscle</tissue>
    </source>
</reference>
<comment type="caution">
    <text evidence="1">The sequence shown here is derived from an EMBL/GenBank/DDBJ whole genome shotgun (WGS) entry which is preliminary data.</text>
</comment>
<accession>A0A7J5YB32</accession>
<dbReference type="GO" id="GO:0005829">
    <property type="term" value="C:cytosol"/>
    <property type="evidence" value="ECO:0007669"/>
    <property type="project" value="TreeGrafter"/>
</dbReference>
<dbReference type="GO" id="GO:0002040">
    <property type="term" value="P:sprouting angiogenesis"/>
    <property type="evidence" value="ECO:0007669"/>
    <property type="project" value="TreeGrafter"/>
</dbReference>
<evidence type="ECO:0000313" key="1">
    <source>
        <dbReference type="EMBL" id="KAF3846323.1"/>
    </source>
</evidence>
<dbReference type="GO" id="GO:0016887">
    <property type="term" value="F:ATP hydrolysis activity"/>
    <property type="evidence" value="ECO:0007669"/>
    <property type="project" value="InterPro"/>
</dbReference>
<dbReference type="AlphaFoldDB" id="A0A7J5YB32"/>
<dbReference type="GO" id="GO:0005730">
    <property type="term" value="C:nucleolus"/>
    <property type="evidence" value="ECO:0007669"/>
    <property type="project" value="TreeGrafter"/>
</dbReference>